<dbReference type="RefSeq" id="WP_338208598.1">
    <property type="nucleotide sequence ID" value="NZ_JAYMFF010000002.1"/>
</dbReference>
<evidence type="ECO:0008006" key="3">
    <source>
        <dbReference type="Google" id="ProtNLM"/>
    </source>
</evidence>
<protein>
    <recommendedName>
        <fullName evidence="3">DUF4825 domain-containing protein</fullName>
    </recommendedName>
</protein>
<gene>
    <name evidence="1" type="ORF">VIN30_01120</name>
</gene>
<evidence type="ECO:0000313" key="2">
    <source>
        <dbReference type="Proteomes" id="UP001349994"/>
    </source>
</evidence>
<evidence type="ECO:0000313" key="1">
    <source>
        <dbReference type="EMBL" id="MEC4175051.1"/>
    </source>
</evidence>
<comment type="caution">
    <text evidence="1">The sequence shown here is derived from an EMBL/GenBank/DDBJ whole genome shotgun (WGS) entry which is preliminary data.</text>
</comment>
<accession>A0ABU6IF32</accession>
<sequence>MVIAVSVTAAIVAACVIFNVVNGGKNNESDTTDATNEVVVNPYSLPDIDSVSMTDSPILYDFVSGCVGLNEDIVPMVGIDSYFIIISKEDSSRLFVVMNYGNQSEDEINNLLPVFSSSPIRVNLNEEQFKTFNNEVAELENDGDIKSYKEGDYTFYVIPYSIVLLDSSNIEVIDFKQLMNDKKPGDLAIKISDGMGIPTEIIRSKCDVQRIKEISGIDFNDSFWDNVNYNAHVKLHKRSGSEYCIISPIYKRLVAGYGDPINMFTVNGDDKMMTVENLSDYLGHEGYEPIDQALKAKDYATQDEVDEKHQQGV</sequence>
<proteinExistence type="predicted"/>
<name>A0ABU6IF32_9ACTN</name>
<reference evidence="1 2" key="1">
    <citation type="submission" date="2024-01" db="EMBL/GenBank/DDBJ databases">
        <title>novel species in genus Adlercreutzia.</title>
        <authorList>
            <person name="Liu X."/>
        </authorList>
    </citation>
    <scope>NUCLEOTIDE SEQUENCE [LARGE SCALE GENOMIC DNA]</scope>
    <source>
        <strain evidence="1 2">R7</strain>
    </source>
</reference>
<dbReference type="Proteomes" id="UP001349994">
    <property type="component" value="Unassembled WGS sequence"/>
</dbReference>
<dbReference type="EMBL" id="JAYMFF010000002">
    <property type="protein sequence ID" value="MEC4175051.1"/>
    <property type="molecule type" value="Genomic_DNA"/>
</dbReference>
<keyword evidence="2" id="KW-1185">Reference proteome</keyword>
<organism evidence="1 2">
    <name type="scientific">Adlercreutzia wanghongyangiae</name>
    <dbReference type="NCBI Taxonomy" id="3111451"/>
    <lineage>
        <taxon>Bacteria</taxon>
        <taxon>Bacillati</taxon>
        <taxon>Actinomycetota</taxon>
        <taxon>Coriobacteriia</taxon>
        <taxon>Eggerthellales</taxon>
        <taxon>Eggerthellaceae</taxon>
        <taxon>Adlercreutzia</taxon>
    </lineage>
</organism>